<dbReference type="Proteomes" id="UP000244450">
    <property type="component" value="Unassembled WGS sequence"/>
</dbReference>
<dbReference type="Pfam" id="PF13573">
    <property type="entry name" value="SprB"/>
    <property type="match status" value="1"/>
</dbReference>
<protein>
    <recommendedName>
        <fullName evidence="3">IgGFc-binding protein N-terminal domain-containing protein</fullName>
    </recommendedName>
</protein>
<accession>A0A2T7BHH1</accession>
<dbReference type="InterPro" id="IPR025667">
    <property type="entry name" value="SprB_repeat"/>
</dbReference>
<proteinExistence type="predicted"/>
<dbReference type="EMBL" id="QCYK01000002">
    <property type="protein sequence ID" value="PUZ25718.1"/>
    <property type="molecule type" value="Genomic_DNA"/>
</dbReference>
<evidence type="ECO:0000313" key="1">
    <source>
        <dbReference type="EMBL" id="PUZ25718.1"/>
    </source>
</evidence>
<evidence type="ECO:0000313" key="2">
    <source>
        <dbReference type="Proteomes" id="UP000244450"/>
    </source>
</evidence>
<dbReference type="AlphaFoldDB" id="A0A2T7BHH1"/>
<sequence>MHSDGHITLWKAILVCGLLSGMFFETGEQALSAHGRGMGGADDLGRAAREGIAGDTTVVPENNTTLDTPGVNKVDTTGASNVLAAGSRDTMYMKPQEQLQLSAVADSSQVAVAVATPAAPPAPLFIGHDTTICAGMVILLHAGTGFRRYEWSTGDTTESIIANAGQYQVNATDSLGVHVSNIRQVHAAARPELGITSRPIDCKHASATLTLHPDGGAGGPYAFALEGGAFTRGPLFPGMAPGDYVFRVRDSLGCLSAPEPFTVKGFPERTLLTSAMVSGARCPGSDDGSIQVNIDHGTPPFTFALDGQAARSNNVFSHVFAGQHTVIVQSDFCADTLQVTVSGRAPLHFSPVVGDETSLHNGRIALRPGGGTPPYDISWDQVPVKDTVLLHLPAGIYTVHLVDGFGCGADTSIVVRGRVPAANGPVAAGRKSRKGKEGQKK</sequence>
<organism evidence="1 2">
    <name type="scientific">Chitinophaga parva</name>
    <dbReference type="NCBI Taxonomy" id="2169414"/>
    <lineage>
        <taxon>Bacteria</taxon>
        <taxon>Pseudomonadati</taxon>
        <taxon>Bacteroidota</taxon>
        <taxon>Chitinophagia</taxon>
        <taxon>Chitinophagales</taxon>
        <taxon>Chitinophagaceae</taxon>
        <taxon>Chitinophaga</taxon>
    </lineage>
</organism>
<comment type="caution">
    <text evidence="1">The sequence shown here is derived from an EMBL/GenBank/DDBJ whole genome shotgun (WGS) entry which is preliminary data.</text>
</comment>
<reference evidence="1 2" key="1">
    <citation type="submission" date="2018-04" db="EMBL/GenBank/DDBJ databases">
        <title>Chitinophaga fuyangensis sp. nov., isolated from soil in a chemical factory.</title>
        <authorList>
            <person name="Chen K."/>
        </authorList>
    </citation>
    <scope>NUCLEOTIDE SEQUENCE [LARGE SCALE GENOMIC DNA]</scope>
    <source>
        <strain evidence="1 2">LY-1</strain>
    </source>
</reference>
<name>A0A2T7BHH1_9BACT</name>
<dbReference type="OrthoDB" id="7794186at2"/>
<gene>
    <name evidence="1" type="ORF">DCC81_15740</name>
</gene>
<keyword evidence="2" id="KW-1185">Reference proteome</keyword>
<evidence type="ECO:0008006" key="3">
    <source>
        <dbReference type="Google" id="ProtNLM"/>
    </source>
</evidence>